<sequence>MPLKSPTDFGGQAAVEADLSVKRGAWFLGGELETGWNTTVESKFEGSGPLTPVLSIGLVAWRGECYVAGR</sequence>
<proteinExistence type="predicted"/>
<evidence type="ECO:0000313" key="2">
    <source>
        <dbReference type="Proteomes" id="UP000437068"/>
    </source>
</evidence>
<protein>
    <submittedName>
        <fullName evidence="1">Uncharacterized protein</fullName>
    </submittedName>
</protein>
<evidence type="ECO:0000313" key="1">
    <source>
        <dbReference type="EMBL" id="KAE9269900.1"/>
    </source>
</evidence>
<dbReference type="EMBL" id="QXGE01004653">
    <property type="protein sequence ID" value="KAE9269900.1"/>
    <property type="molecule type" value="Genomic_DNA"/>
</dbReference>
<organism evidence="1 2">
    <name type="scientific">Phytophthora fragariae</name>
    <dbReference type="NCBI Taxonomy" id="53985"/>
    <lineage>
        <taxon>Eukaryota</taxon>
        <taxon>Sar</taxon>
        <taxon>Stramenopiles</taxon>
        <taxon>Oomycota</taxon>
        <taxon>Peronosporomycetes</taxon>
        <taxon>Peronosporales</taxon>
        <taxon>Peronosporaceae</taxon>
        <taxon>Phytophthora</taxon>
    </lineage>
</organism>
<dbReference type="AlphaFoldDB" id="A0A6A4B917"/>
<reference evidence="1 2" key="1">
    <citation type="submission" date="2018-08" db="EMBL/GenBank/DDBJ databases">
        <title>Genomic investigation of the strawberry pathogen Phytophthora fragariae indicates pathogenicity is determined by transcriptional variation in three key races.</title>
        <authorList>
            <person name="Adams T.M."/>
            <person name="Armitage A.D."/>
            <person name="Sobczyk M.K."/>
            <person name="Bates H.J."/>
            <person name="Dunwell J.M."/>
            <person name="Nellist C.F."/>
            <person name="Harrison R.J."/>
        </authorList>
    </citation>
    <scope>NUCLEOTIDE SEQUENCE [LARGE SCALE GENOMIC DNA]</scope>
    <source>
        <strain evidence="1 2">A4</strain>
    </source>
</reference>
<comment type="caution">
    <text evidence="1">The sequence shown here is derived from an EMBL/GenBank/DDBJ whole genome shotgun (WGS) entry which is preliminary data.</text>
</comment>
<accession>A0A6A4B917</accession>
<dbReference type="Proteomes" id="UP000437068">
    <property type="component" value="Unassembled WGS sequence"/>
</dbReference>
<name>A0A6A4B917_9STRA</name>
<gene>
    <name evidence="1" type="ORF">PF001_g29026</name>
</gene>